<dbReference type="AlphaFoldDB" id="A0A438FAY5"/>
<dbReference type="EMBL" id="QGNW01001066">
    <property type="protein sequence ID" value="RVW57118.1"/>
    <property type="molecule type" value="Genomic_DNA"/>
</dbReference>
<comment type="caution">
    <text evidence="2">The sequence shown here is derived from an EMBL/GenBank/DDBJ whole genome shotgun (WGS) entry which is preliminary data.</text>
</comment>
<evidence type="ECO:0000256" key="1">
    <source>
        <dbReference type="SAM" id="MobiDB-lite"/>
    </source>
</evidence>
<gene>
    <name evidence="2" type="primary">UBP23_5</name>
    <name evidence="2" type="ORF">CK203_091686</name>
</gene>
<feature type="region of interest" description="Disordered" evidence="1">
    <location>
        <begin position="1"/>
        <end position="29"/>
    </location>
</feature>
<dbReference type="OrthoDB" id="420187at2759"/>
<feature type="compositionally biased region" description="Low complexity" evidence="1">
    <location>
        <begin position="17"/>
        <end position="29"/>
    </location>
</feature>
<feature type="compositionally biased region" description="Basic and acidic residues" evidence="1">
    <location>
        <begin position="80"/>
        <end position="90"/>
    </location>
</feature>
<feature type="region of interest" description="Disordered" evidence="1">
    <location>
        <begin position="42"/>
        <end position="96"/>
    </location>
</feature>
<name>A0A438FAY5_VITVI</name>
<organism evidence="2 3">
    <name type="scientific">Vitis vinifera</name>
    <name type="common">Grape</name>
    <dbReference type="NCBI Taxonomy" id="29760"/>
    <lineage>
        <taxon>Eukaryota</taxon>
        <taxon>Viridiplantae</taxon>
        <taxon>Streptophyta</taxon>
        <taxon>Embryophyta</taxon>
        <taxon>Tracheophyta</taxon>
        <taxon>Spermatophyta</taxon>
        <taxon>Magnoliopsida</taxon>
        <taxon>eudicotyledons</taxon>
        <taxon>Gunneridae</taxon>
        <taxon>Pentapetalae</taxon>
        <taxon>rosids</taxon>
        <taxon>Vitales</taxon>
        <taxon>Vitaceae</taxon>
        <taxon>Viteae</taxon>
        <taxon>Vitis</taxon>
    </lineage>
</organism>
<dbReference type="Proteomes" id="UP000288805">
    <property type="component" value="Unassembled WGS sequence"/>
</dbReference>
<reference evidence="2 3" key="1">
    <citation type="journal article" date="2018" name="PLoS Genet.">
        <title>Population sequencing reveals clonal diversity and ancestral inbreeding in the grapevine cultivar Chardonnay.</title>
        <authorList>
            <person name="Roach M.J."/>
            <person name="Johnson D.L."/>
            <person name="Bohlmann J."/>
            <person name="van Vuuren H.J."/>
            <person name="Jones S.J."/>
            <person name="Pretorius I.S."/>
            <person name="Schmidt S.A."/>
            <person name="Borneman A.R."/>
        </authorList>
    </citation>
    <scope>NUCLEOTIDE SEQUENCE [LARGE SCALE GENOMIC DNA]</scope>
    <source>
        <strain evidence="3">cv. Chardonnay</strain>
        <tissue evidence="2">Leaf</tissue>
    </source>
</reference>
<protein>
    <submittedName>
        <fullName evidence="2">Ubiquitin carboxyl-terminal hydrolase 23</fullName>
    </submittedName>
</protein>
<evidence type="ECO:0000313" key="3">
    <source>
        <dbReference type="Proteomes" id="UP000288805"/>
    </source>
</evidence>
<proteinExistence type="predicted"/>
<dbReference type="GO" id="GO:0016787">
    <property type="term" value="F:hydrolase activity"/>
    <property type="evidence" value="ECO:0007669"/>
    <property type="project" value="UniProtKB-KW"/>
</dbReference>
<sequence>MAEALISNPEANAQENGPSASPHPSSAGSLFHRRIDFHLTRKPYSGFTNGSGGFRLETLNPTTDPKRSGHSTGPAASSGKKQDGSDHVENGLDPELSIGITVRRIMGFV</sequence>
<accession>A0A438FAY5</accession>
<evidence type="ECO:0000313" key="2">
    <source>
        <dbReference type="EMBL" id="RVW57118.1"/>
    </source>
</evidence>
<keyword evidence="2" id="KW-0378">Hydrolase</keyword>